<name>A0A514DBE7_9VIRU</name>
<proteinExistence type="predicted"/>
<accession>A0A514DBE7</accession>
<dbReference type="EMBL" id="MN035885">
    <property type="protein sequence ID" value="QDH90936.1"/>
    <property type="molecule type" value="Genomic_RNA"/>
</dbReference>
<sequence>MIDLLSAARVEFLSALAHHLGLDESPDLMSPLDLIGCDSFKDYLYWCTSQDYISAYCLNRLRDDVRAKDAMYWRVNEVKRIVCDLPGLKLFSSQRNQEVSSFLWDWTHWLRKPESFAVFCEYNAFMSMWSEKHSLAKARPGRLFLEVVFGYVYNRVGTELGELSPRSVAYNS</sequence>
<evidence type="ECO:0000313" key="1">
    <source>
        <dbReference type="EMBL" id="QDH90936.1"/>
    </source>
</evidence>
<protein>
    <submittedName>
        <fullName evidence="1">Uncharacterized protein</fullName>
    </submittedName>
</protein>
<reference evidence="1" key="1">
    <citation type="submission" date="2019-05" db="EMBL/GenBank/DDBJ databases">
        <title>Metatranscriptomic reconstruction reveals RNA viruses with the potential to shape carbon cycling in soil.</title>
        <authorList>
            <person name="Starr E.P."/>
            <person name="Nuccio E."/>
            <person name="Pett-Ridge J."/>
            <person name="Banfield J.F."/>
            <person name="Firestone M.K."/>
        </authorList>
    </citation>
    <scope>NUCLEOTIDE SEQUENCE</scope>
    <source>
        <strain evidence="1">H2_Bulk_Litter_11_2773</strain>
    </source>
</reference>
<gene>
    <name evidence="1" type="ORF">H2BulkLitter112773_000003</name>
</gene>
<organism evidence="1">
    <name type="scientific">Leviviridae sp</name>
    <dbReference type="NCBI Taxonomy" id="2027243"/>
    <lineage>
        <taxon>Viruses</taxon>
        <taxon>Riboviria</taxon>
        <taxon>Orthornavirae</taxon>
        <taxon>Lenarviricota</taxon>
        <taxon>Leviviricetes</taxon>
        <taxon>Norzivirales</taxon>
        <taxon>Fiersviridae</taxon>
    </lineage>
</organism>